<gene>
    <name evidence="1" type="ORF">H8R10_05890</name>
</gene>
<comment type="caution">
    <text evidence="1">The sequence shown here is derived from an EMBL/GenBank/DDBJ whole genome shotgun (WGS) entry which is preliminary data.</text>
</comment>
<accession>A0A8I0GD20</accession>
<name>A0A8I0GD20_9ACTO</name>
<dbReference type="EMBL" id="JACRUO010000001">
    <property type="protein sequence ID" value="MBD3689756.1"/>
    <property type="molecule type" value="Genomic_DNA"/>
</dbReference>
<keyword evidence="2" id="KW-1185">Reference proteome</keyword>
<dbReference type="AlphaFoldDB" id="A0A8I0GD20"/>
<sequence>MTTIQWLTDHGISDGAWEEWELAGNIELQRAAITAGLTHSPLIIEDTGEAMFVRGDGFQPEILDEICTRRYPHTYTPDNVEHPVVFHHHPPYT</sequence>
<evidence type="ECO:0000313" key="1">
    <source>
        <dbReference type="EMBL" id="MBD3689756.1"/>
    </source>
</evidence>
<reference evidence="1 2" key="1">
    <citation type="submission" date="2020-08" db="EMBL/GenBank/DDBJ databases">
        <title>Winkia gen. nov., sp. nov., isolated from faeces of the Anser albifrons in China.</title>
        <authorList>
            <person name="Liu Q."/>
        </authorList>
    </citation>
    <scope>NUCLEOTIDE SEQUENCE [LARGE SCALE GENOMIC DNA]</scope>
    <source>
        <strain evidence="1 2">C62</strain>
    </source>
</reference>
<organism evidence="1 2">
    <name type="scientific">Nanchangia anserum</name>
    <dbReference type="NCBI Taxonomy" id="2692125"/>
    <lineage>
        <taxon>Bacteria</taxon>
        <taxon>Bacillati</taxon>
        <taxon>Actinomycetota</taxon>
        <taxon>Actinomycetes</taxon>
        <taxon>Actinomycetales</taxon>
        <taxon>Actinomycetaceae</taxon>
        <taxon>Nanchangia</taxon>
    </lineage>
</organism>
<dbReference type="RefSeq" id="WP_191071780.1">
    <property type="nucleotide sequence ID" value="NZ_CP060506.1"/>
</dbReference>
<proteinExistence type="predicted"/>
<evidence type="ECO:0000313" key="2">
    <source>
        <dbReference type="Proteomes" id="UP000627538"/>
    </source>
</evidence>
<dbReference type="Proteomes" id="UP000627538">
    <property type="component" value="Unassembled WGS sequence"/>
</dbReference>
<protein>
    <submittedName>
        <fullName evidence="1">Uncharacterized protein</fullName>
    </submittedName>
</protein>